<dbReference type="Pfam" id="PF04932">
    <property type="entry name" value="Wzy_C"/>
    <property type="match status" value="1"/>
</dbReference>
<protein>
    <recommendedName>
        <fullName evidence="6">O-antigen ligase-related domain-containing protein</fullName>
    </recommendedName>
</protein>
<evidence type="ECO:0000256" key="2">
    <source>
        <dbReference type="ARBA" id="ARBA00022692"/>
    </source>
</evidence>
<comment type="subcellular location">
    <subcellularLocation>
        <location evidence="1">Membrane</location>
        <topology evidence="1">Multi-pass membrane protein</topology>
    </subcellularLocation>
</comment>
<accession>A0ABX4S3V8</accession>
<keyword evidence="4 5" id="KW-0472">Membrane</keyword>
<feature type="transmembrane region" description="Helical" evidence="5">
    <location>
        <begin position="304"/>
        <end position="322"/>
    </location>
</feature>
<dbReference type="PANTHER" id="PTHR37422:SF13">
    <property type="entry name" value="LIPOPOLYSACCHARIDE BIOSYNTHESIS PROTEIN PA4999-RELATED"/>
    <property type="match status" value="1"/>
</dbReference>
<evidence type="ECO:0000313" key="7">
    <source>
        <dbReference type="EMBL" id="PKX84834.1"/>
    </source>
</evidence>
<dbReference type="InterPro" id="IPR007016">
    <property type="entry name" value="O-antigen_ligase-rel_domated"/>
</dbReference>
<dbReference type="Proteomes" id="UP000234468">
    <property type="component" value="Unassembled WGS sequence"/>
</dbReference>
<feature type="transmembrane region" description="Helical" evidence="5">
    <location>
        <begin position="123"/>
        <end position="141"/>
    </location>
</feature>
<name>A0ABX4S3V8_9GAMM</name>
<feature type="transmembrane region" description="Helical" evidence="5">
    <location>
        <begin position="75"/>
        <end position="96"/>
    </location>
</feature>
<sequence length="351" mass="40545">MGALRNKTYLYNIFLFLFCCVSGVVFLLHPIDDDTISALIKLYLNAILLFFLSISERKVSGGFNSLKTIELYLRFIMLLCFIQILTLQLISGGISITAGDSYSAGQIFDSDFALFGGGDKNMFGAKVALFGYLHYVLYSIIYRKYHFLYAGLTVLTALLSLSRTSFIFILIAIFVFYFLKKDRPFAKIFFVLTTIIIVFFAMPYILDYIRISSITSFERNDGMSIRLLYWISVFKEYDEIGFLGQGILSARQFLPRFSEYYNGEPNVHNLFLNTYLDIGFLGFVLYLSFFFSLFINMRKKDSKLTLIVFLPLLLMINTLYTAYDSEPWAYYILSILIIRSKQLVSPLERKC</sequence>
<feature type="transmembrane region" description="Helical" evidence="5">
    <location>
        <begin position="148"/>
        <end position="179"/>
    </location>
</feature>
<feature type="domain" description="O-antigen ligase-related" evidence="6">
    <location>
        <begin position="150"/>
        <end position="287"/>
    </location>
</feature>
<evidence type="ECO:0000256" key="5">
    <source>
        <dbReference type="SAM" id="Phobius"/>
    </source>
</evidence>
<proteinExistence type="predicted"/>
<feature type="transmembrane region" description="Helical" evidence="5">
    <location>
        <begin position="270"/>
        <end position="295"/>
    </location>
</feature>
<organism evidence="7 8">
    <name type="scientific">Pectobacterium peruviense</name>
    <dbReference type="NCBI Taxonomy" id="2066479"/>
    <lineage>
        <taxon>Bacteria</taxon>
        <taxon>Pseudomonadati</taxon>
        <taxon>Pseudomonadota</taxon>
        <taxon>Gammaproteobacteria</taxon>
        <taxon>Enterobacterales</taxon>
        <taxon>Pectobacteriaceae</taxon>
        <taxon>Pectobacterium</taxon>
    </lineage>
</organism>
<evidence type="ECO:0000256" key="3">
    <source>
        <dbReference type="ARBA" id="ARBA00022989"/>
    </source>
</evidence>
<feature type="transmembrane region" description="Helical" evidence="5">
    <location>
        <begin position="35"/>
        <end position="54"/>
    </location>
</feature>
<evidence type="ECO:0000313" key="8">
    <source>
        <dbReference type="Proteomes" id="UP000234468"/>
    </source>
</evidence>
<feature type="transmembrane region" description="Helical" evidence="5">
    <location>
        <begin position="185"/>
        <end position="206"/>
    </location>
</feature>
<dbReference type="PANTHER" id="PTHR37422">
    <property type="entry name" value="TEICHURONIC ACID BIOSYNTHESIS PROTEIN TUAE"/>
    <property type="match status" value="1"/>
</dbReference>
<keyword evidence="3 5" id="KW-1133">Transmembrane helix</keyword>
<feature type="transmembrane region" description="Helical" evidence="5">
    <location>
        <begin position="227"/>
        <end position="250"/>
    </location>
</feature>
<keyword evidence="8" id="KW-1185">Reference proteome</keyword>
<evidence type="ECO:0000256" key="4">
    <source>
        <dbReference type="ARBA" id="ARBA00023136"/>
    </source>
</evidence>
<feature type="transmembrane region" description="Helical" evidence="5">
    <location>
        <begin position="9"/>
        <end position="29"/>
    </location>
</feature>
<dbReference type="EMBL" id="LXFV01000026">
    <property type="protein sequence ID" value="PKX84834.1"/>
    <property type="molecule type" value="Genomic_DNA"/>
</dbReference>
<evidence type="ECO:0000256" key="1">
    <source>
        <dbReference type="ARBA" id="ARBA00004141"/>
    </source>
</evidence>
<comment type="caution">
    <text evidence="7">The sequence shown here is derived from an EMBL/GenBank/DDBJ whole genome shotgun (WGS) entry which is preliminary data.</text>
</comment>
<dbReference type="InterPro" id="IPR051533">
    <property type="entry name" value="WaaL-like"/>
</dbReference>
<gene>
    <name evidence="7" type="ORF">A0G03_19055</name>
</gene>
<reference evidence="7 8" key="1">
    <citation type="submission" date="2016-04" db="EMBL/GenBank/DDBJ databases">
        <title>New species of Pectobacterium.</title>
        <authorList>
            <person name="Waleron M."/>
            <person name="Misztak A.E."/>
            <person name="Waleron K."/>
        </authorList>
    </citation>
    <scope>NUCLEOTIDE SEQUENCE [LARGE SCALE GENOMIC DNA]</scope>
    <source>
        <strain evidence="7 8">IFB5232</strain>
    </source>
</reference>
<keyword evidence="2 5" id="KW-0812">Transmembrane</keyword>
<evidence type="ECO:0000259" key="6">
    <source>
        <dbReference type="Pfam" id="PF04932"/>
    </source>
</evidence>